<dbReference type="AlphaFoldDB" id="A0A067KE22"/>
<name>A0A067KE22_JATCU</name>
<evidence type="ECO:0000313" key="1">
    <source>
        <dbReference type="EMBL" id="KDP34486.1"/>
    </source>
</evidence>
<gene>
    <name evidence="1" type="ORF">JCGZ_12769</name>
</gene>
<sequence>MDHQWIVMTVRDRWPGIGDQRLYVHLTKFDMNEMAKPYSGLLLEVEKKEKMEKNNVRTDQVRNGPIGQVILFMDADIVTCA</sequence>
<evidence type="ECO:0000313" key="2">
    <source>
        <dbReference type="Proteomes" id="UP000027138"/>
    </source>
</evidence>
<dbReference type="Proteomes" id="UP000027138">
    <property type="component" value="Unassembled WGS sequence"/>
</dbReference>
<proteinExistence type="predicted"/>
<accession>A0A067KE22</accession>
<protein>
    <submittedName>
        <fullName evidence="1">Uncharacterized protein</fullName>
    </submittedName>
</protein>
<reference evidence="1 2" key="1">
    <citation type="journal article" date="2014" name="PLoS ONE">
        <title>Global Analysis of Gene Expression Profiles in Physic Nut (Jatropha curcas L.) Seedlings Exposed to Salt Stress.</title>
        <authorList>
            <person name="Zhang L."/>
            <person name="Zhang C."/>
            <person name="Wu P."/>
            <person name="Chen Y."/>
            <person name="Li M."/>
            <person name="Jiang H."/>
            <person name="Wu G."/>
        </authorList>
    </citation>
    <scope>NUCLEOTIDE SEQUENCE [LARGE SCALE GENOMIC DNA]</scope>
    <source>
        <strain evidence="2">cv. GZQX0401</strain>
        <tissue evidence="1">Young leaves</tissue>
    </source>
</reference>
<dbReference type="EMBL" id="KK914527">
    <property type="protein sequence ID" value="KDP34486.1"/>
    <property type="molecule type" value="Genomic_DNA"/>
</dbReference>
<organism evidence="1 2">
    <name type="scientific">Jatropha curcas</name>
    <name type="common">Barbados nut</name>
    <dbReference type="NCBI Taxonomy" id="180498"/>
    <lineage>
        <taxon>Eukaryota</taxon>
        <taxon>Viridiplantae</taxon>
        <taxon>Streptophyta</taxon>
        <taxon>Embryophyta</taxon>
        <taxon>Tracheophyta</taxon>
        <taxon>Spermatophyta</taxon>
        <taxon>Magnoliopsida</taxon>
        <taxon>eudicotyledons</taxon>
        <taxon>Gunneridae</taxon>
        <taxon>Pentapetalae</taxon>
        <taxon>rosids</taxon>
        <taxon>fabids</taxon>
        <taxon>Malpighiales</taxon>
        <taxon>Euphorbiaceae</taxon>
        <taxon>Crotonoideae</taxon>
        <taxon>Jatropheae</taxon>
        <taxon>Jatropha</taxon>
    </lineage>
</organism>
<keyword evidence="2" id="KW-1185">Reference proteome</keyword>